<dbReference type="Pfam" id="PF00069">
    <property type="entry name" value="Pkinase"/>
    <property type="match status" value="1"/>
</dbReference>
<keyword evidence="6 15" id="KW-0418">Kinase</keyword>
<dbReference type="FunFam" id="1.10.510.10:FF:000112">
    <property type="entry name" value="Putative dual specificity tyrosine-phosphorylation-regulated kinase 2"/>
    <property type="match status" value="1"/>
</dbReference>
<dbReference type="PROSITE" id="PS00108">
    <property type="entry name" value="PROTEIN_KINASE_ST"/>
    <property type="match status" value="1"/>
</dbReference>
<dbReference type="InterPro" id="IPR008271">
    <property type="entry name" value="Ser/Thr_kinase_AS"/>
</dbReference>
<dbReference type="Gene3D" id="3.30.10.30">
    <property type="entry name" value="DYRK"/>
    <property type="match status" value="1"/>
</dbReference>
<evidence type="ECO:0000256" key="11">
    <source>
        <dbReference type="PROSITE-ProRule" id="PRU10141"/>
    </source>
</evidence>
<dbReference type="GO" id="GO:0004712">
    <property type="term" value="F:protein serine/threonine/tyrosine kinase activity"/>
    <property type="evidence" value="ECO:0007669"/>
    <property type="project" value="UniProtKB-EC"/>
</dbReference>
<dbReference type="FunFam" id="3.30.200.20:FF:000087">
    <property type="entry name" value="Dual specificity tyrosine-phosphorylation-regulated kinase 1A"/>
    <property type="match status" value="1"/>
</dbReference>
<dbReference type="InterPro" id="IPR017441">
    <property type="entry name" value="Protein_kinase_ATP_BS"/>
</dbReference>
<dbReference type="AlphaFoldDB" id="A0A317XIN2"/>
<comment type="similarity">
    <text evidence="1">Belongs to the protein kinase superfamily. CMGC Ser/Thr protein kinase family. MNB/DYRK subfamily.</text>
</comment>
<evidence type="ECO:0000256" key="2">
    <source>
        <dbReference type="ARBA" id="ARBA00013203"/>
    </source>
</evidence>
<dbReference type="STRING" id="1882483.A0A317XIN2"/>
<keyword evidence="4" id="KW-0808">Transferase</keyword>
<proteinExistence type="inferred from homology"/>
<comment type="catalytic activity">
    <reaction evidence="10">
        <text>L-tyrosyl-[protein] + ATP = O-phospho-L-tyrosyl-[protein] + ADP + H(+)</text>
        <dbReference type="Rhea" id="RHEA:10596"/>
        <dbReference type="Rhea" id="RHEA-COMP:10136"/>
        <dbReference type="Rhea" id="RHEA-COMP:20101"/>
        <dbReference type="ChEBI" id="CHEBI:15378"/>
        <dbReference type="ChEBI" id="CHEBI:30616"/>
        <dbReference type="ChEBI" id="CHEBI:46858"/>
        <dbReference type="ChEBI" id="CHEBI:61978"/>
        <dbReference type="ChEBI" id="CHEBI:456216"/>
        <dbReference type="EC" id="2.7.12.1"/>
    </reaction>
</comment>
<dbReference type="EMBL" id="KZ819200">
    <property type="protein sequence ID" value="PWY98124.1"/>
    <property type="molecule type" value="Genomic_DNA"/>
</dbReference>
<dbReference type="InterPro" id="IPR000719">
    <property type="entry name" value="Prot_kinase_dom"/>
</dbReference>
<keyword evidence="7 11" id="KW-0067">ATP-binding</keyword>
<dbReference type="Gene3D" id="1.10.510.10">
    <property type="entry name" value="Transferase(Phosphotransferase) domain 1"/>
    <property type="match status" value="1"/>
</dbReference>
<gene>
    <name evidence="15" type="ORF">BCV70DRAFT_151709</name>
</gene>
<feature type="non-terminal residue" evidence="15">
    <location>
        <position position="1"/>
    </location>
</feature>
<dbReference type="GO" id="GO:0005737">
    <property type="term" value="C:cytoplasm"/>
    <property type="evidence" value="ECO:0007669"/>
    <property type="project" value="TreeGrafter"/>
</dbReference>
<evidence type="ECO:0000259" key="14">
    <source>
        <dbReference type="PROSITE" id="PS50011"/>
    </source>
</evidence>
<dbReference type="PROSITE" id="PS00107">
    <property type="entry name" value="PROTEIN_KINASE_ATP"/>
    <property type="match status" value="1"/>
</dbReference>
<evidence type="ECO:0000256" key="1">
    <source>
        <dbReference type="ARBA" id="ARBA00008867"/>
    </source>
</evidence>
<dbReference type="SMART" id="SM00220">
    <property type="entry name" value="S_TKc"/>
    <property type="match status" value="1"/>
</dbReference>
<dbReference type="OrthoDB" id="9332038at2759"/>
<dbReference type="PROSITE" id="PS50011">
    <property type="entry name" value="PROTEIN_KINASE_DOM"/>
    <property type="match status" value="1"/>
</dbReference>
<name>A0A317XIN2_9BASI</name>
<evidence type="ECO:0000256" key="6">
    <source>
        <dbReference type="ARBA" id="ARBA00022777"/>
    </source>
</evidence>
<feature type="non-terminal residue" evidence="15">
    <location>
        <position position="418"/>
    </location>
</feature>
<evidence type="ECO:0000256" key="5">
    <source>
        <dbReference type="ARBA" id="ARBA00022741"/>
    </source>
</evidence>
<dbReference type="Gene3D" id="3.30.200.20">
    <property type="entry name" value="Phosphorylase Kinase, domain 1"/>
    <property type="match status" value="1"/>
</dbReference>
<protein>
    <recommendedName>
        <fullName evidence="2">dual-specificity kinase</fullName>
        <ecNumber evidence="2">2.7.12.1</ecNumber>
    </recommendedName>
</protein>
<evidence type="ECO:0000256" key="10">
    <source>
        <dbReference type="ARBA" id="ARBA00051680"/>
    </source>
</evidence>
<evidence type="ECO:0000256" key="12">
    <source>
        <dbReference type="RuleBase" id="RU000304"/>
    </source>
</evidence>
<feature type="binding site" evidence="11">
    <location>
        <position position="151"/>
    </location>
    <ligand>
        <name>ATP</name>
        <dbReference type="ChEBI" id="CHEBI:30616"/>
    </ligand>
</feature>
<keyword evidence="16" id="KW-1185">Reference proteome</keyword>
<dbReference type="EC" id="2.7.12.1" evidence="2"/>
<dbReference type="GO" id="GO:0005856">
    <property type="term" value="C:cytoskeleton"/>
    <property type="evidence" value="ECO:0007669"/>
    <property type="project" value="TreeGrafter"/>
</dbReference>
<dbReference type="GO" id="GO:0005524">
    <property type="term" value="F:ATP binding"/>
    <property type="evidence" value="ECO:0007669"/>
    <property type="project" value="UniProtKB-UniRule"/>
</dbReference>
<dbReference type="PANTHER" id="PTHR24058">
    <property type="entry name" value="DUAL SPECIFICITY PROTEIN KINASE"/>
    <property type="match status" value="1"/>
</dbReference>
<dbReference type="PANTHER" id="PTHR24058:SF22">
    <property type="entry name" value="DUAL SPECIFICITY TYROSINE-PHOSPHORYLATION-REGULATED KINASE 4"/>
    <property type="match status" value="1"/>
</dbReference>
<evidence type="ECO:0000256" key="4">
    <source>
        <dbReference type="ARBA" id="ARBA00022679"/>
    </source>
</evidence>
<evidence type="ECO:0000313" key="16">
    <source>
        <dbReference type="Proteomes" id="UP000246740"/>
    </source>
</evidence>
<dbReference type="FunCoup" id="A0A317XIN2">
    <property type="interactions" value="258"/>
</dbReference>
<evidence type="ECO:0000256" key="9">
    <source>
        <dbReference type="ARBA" id="ARBA00049308"/>
    </source>
</evidence>
<dbReference type="InterPro" id="IPR050494">
    <property type="entry name" value="Ser_Thr_dual-spec_kinase"/>
</dbReference>
<sequence>TPSQDEEERLGDDEMEAYIKREHSRKLAAGATQVELDKMLEFPEPVAPSRMLSPRQAEVMYGNKMSDFELQEVFNYTEIYYCGQHASKKHMATIEKADQNHGFDDDRGDYQVINRDHLAFRYEIIDLLGRGSFGQVLQCRDHKTGKTVAVKLIRNKKRFHHQALVEVRILENLTKWDPDEKYNVIKMTESFLFRNHLCIATELLSINLYELIKANQFAGFSTNLIRRFTSQVLQSLSLMKQHRIVHCDLKPENILLAHPRKSSIKVIDFGSSCFENEKVYTYIQSRFYRSPEVILGMNYHTAIDIWSLGCIIAELYTGYPLFPGENEQEQLACIMEILGAPDRYLVERSTRKKLFFDSTGQPRPVVNSKGKRRRPSSKTLAQVLKTNDELFVDFIAKCLIWDPERRIKPDSAMRHPWI</sequence>
<reference evidence="15 16" key="1">
    <citation type="journal article" date="2018" name="Mol. Biol. Evol.">
        <title>Broad Genomic Sampling Reveals a Smut Pathogenic Ancestry of the Fungal Clade Ustilaginomycotina.</title>
        <authorList>
            <person name="Kijpornyongpan T."/>
            <person name="Mondo S.J."/>
            <person name="Barry K."/>
            <person name="Sandor L."/>
            <person name="Lee J."/>
            <person name="Lipzen A."/>
            <person name="Pangilinan J."/>
            <person name="LaButti K."/>
            <person name="Hainaut M."/>
            <person name="Henrissat B."/>
            <person name="Grigoriev I.V."/>
            <person name="Spatafora J.W."/>
            <person name="Aime M.C."/>
        </authorList>
    </citation>
    <scope>NUCLEOTIDE SEQUENCE [LARGE SCALE GENOMIC DNA]</scope>
    <source>
        <strain evidence="15 16">MCA 3645</strain>
    </source>
</reference>
<evidence type="ECO:0000256" key="8">
    <source>
        <dbReference type="ARBA" id="ARBA00049003"/>
    </source>
</evidence>
<feature type="region of interest" description="Disordered" evidence="13">
    <location>
        <begin position="358"/>
        <end position="378"/>
    </location>
</feature>
<evidence type="ECO:0000313" key="15">
    <source>
        <dbReference type="EMBL" id="PWY98124.1"/>
    </source>
</evidence>
<keyword evidence="3 12" id="KW-0723">Serine/threonine-protein kinase</keyword>
<evidence type="ECO:0000256" key="13">
    <source>
        <dbReference type="SAM" id="MobiDB-lite"/>
    </source>
</evidence>
<dbReference type="InterPro" id="IPR042521">
    <property type="entry name" value="DYRK"/>
</dbReference>
<dbReference type="GO" id="GO:0004674">
    <property type="term" value="F:protein serine/threonine kinase activity"/>
    <property type="evidence" value="ECO:0007669"/>
    <property type="project" value="UniProtKB-KW"/>
</dbReference>
<dbReference type="CDD" id="cd14210">
    <property type="entry name" value="PKc_DYRK"/>
    <property type="match status" value="1"/>
</dbReference>
<evidence type="ECO:0000256" key="3">
    <source>
        <dbReference type="ARBA" id="ARBA00022527"/>
    </source>
</evidence>
<comment type="catalytic activity">
    <reaction evidence="9">
        <text>L-threonyl-[protein] + ATP = O-phospho-L-threonyl-[protein] + ADP + H(+)</text>
        <dbReference type="Rhea" id="RHEA:46608"/>
        <dbReference type="Rhea" id="RHEA-COMP:11060"/>
        <dbReference type="Rhea" id="RHEA-COMP:11605"/>
        <dbReference type="ChEBI" id="CHEBI:15378"/>
        <dbReference type="ChEBI" id="CHEBI:30013"/>
        <dbReference type="ChEBI" id="CHEBI:30616"/>
        <dbReference type="ChEBI" id="CHEBI:61977"/>
        <dbReference type="ChEBI" id="CHEBI:456216"/>
        <dbReference type="EC" id="2.7.12.1"/>
    </reaction>
</comment>
<dbReference type="Proteomes" id="UP000246740">
    <property type="component" value="Unassembled WGS sequence"/>
</dbReference>
<dbReference type="InParanoid" id="A0A317XIN2"/>
<dbReference type="InterPro" id="IPR011009">
    <property type="entry name" value="Kinase-like_dom_sf"/>
</dbReference>
<accession>A0A317XIN2</accession>
<dbReference type="SUPFAM" id="SSF56112">
    <property type="entry name" value="Protein kinase-like (PK-like)"/>
    <property type="match status" value="1"/>
</dbReference>
<keyword evidence="5 11" id="KW-0547">Nucleotide-binding</keyword>
<feature type="domain" description="Protein kinase" evidence="14">
    <location>
        <begin position="122"/>
        <end position="418"/>
    </location>
</feature>
<evidence type="ECO:0000256" key="7">
    <source>
        <dbReference type="ARBA" id="ARBA00022840"/>
    </source>
</evidence>
<organism evidence="15 16">
    <name type="scientific">Testicularia cyperi</name>
    <dbReference type="NCBI Taxonomy" id="1882483"/>
    <lineage>
        <taxon>Eukaryota</taxon>
        <taxon>Fungi</taxon>
        <taxon>Dikarya</taxon>
        <taxon>Basidiomycota</taxon>
        <taxon>Ustilaginomycotina</taxon>
        <taxon>Ustilaginomycetes</taxon>
        <taxon>Ustilaginales</taxon>
        <taxon>Anthracoideaceae</taxon>
        <taxon>Testicularia</taxon>
    </lineage>
</organism>
<comment type="catalytic activity">
    <reaction evidence="8">
        <text>L-seryl-[protein] + ATP = O-phospho-L-seryl-[protein] + ADP + H(+)</text>
        <dbReference type="Rhea" id="RHEA:17989"/>
        <dbReference type="Rhea" id="RHEA-COMP:9863"/>
        <dbReference type="Rhea" id="RHEA-COMP:11604"/>
        <dbReference type="ChEBI" id="CHEBI:15378"/>
        <dbReference type="ChEBI" id="CHEBI:29999"/>
        <dbReference type="ChEBI" id="CHEBI:30616"/>
        <dbReference type="ChEBI" id="CHEBI:83421"/>
        <dbReference type="ChEBI" id="CHEBI:456216"/>
        <dbReference type="EC" id="2.7.12.1"/>
    </reaction>
</comment>